<dbReference type="EMBL" id="BKCJ010001806">
    <property type="protein sequence ID" value="GEU44159.1"/>
    <property type="molecule type" value="Genomic_DNA"/>
</dbReference>
<evidence type="ECO:0000313" key="9">
    <source>
        <dbReference type="EMBL" id="GEU44159.1"/>
    </source>
</evidence>
<dbReference type="FunFam" id="2.40.30.10:FF:000001">
    <property type="entry name" value="Elongation factor Tu"/>
    <property type="match status" value="1"/>
</dbReference>
<comment type="caution">
    <text evidence="9">The sequence shown here is derived from an EMBL/GenBank/DDBJ whole genome shotgun (WGS) entry which is preliminary data.</text>
</comment>
<dbReference type="Pfam" id="PF03144">
    <property type="entry name" value="GTP_EFTU_D2"/>
    <property type="match status" value="1"/>
</dbReference>
<dbReference type="InterPro" id="IPR004160">
    <property type="entry name" value="Transl_elong_EFTu/EF1A_C"/>
</dbReference>
<dbReference type="InterPro" id="IPR009000">
    <property type="entry name" value="Transl_B-barrel_sf"/>
</dbReference>
<dbReference type="InterPro" id="IPR013103">
    <property type="entry name" value="RVT_2"/>
</dbReference>
<organism evidence="9">
    <name type="scientific">Tanacetum cinerariifolium</name>
    <name type="common">Dalmatian daisy</name>
    <name type="synonym">Chrysanthemum cinerariifolium</name>
    <dbReference type="NCBI Taxonomy" id="118510"/>
    <lineage>
        <taxon>Eukaryota</taxon>
        <taxon>Viridiplantae</taxon>
        <taxon>Streptophyta</taxon>
        <taxon>Embryophyta</taxon>
        <taxon>Tracheophyta</taxon>
        <taxon>Spermatophyta</taxon>
        <taxon>Magnoliopsida</taxon>
        <taxon>eudicotyledons</taxon>
        <taxon>Gunneridae</taxon>
        <taxon>Pentapetalae</taxon>
        <taxon>asterids</taxon>
        <taxon>campanulids</taxon>
        <taxon>Asterales</taxon>
        <taxon>Asteraceae</taxon>
        <taxon>Asteroideae</taxon>
        <taxon>Anthemideae</taxon>
        <taxon>Anthemidinae</taxon>
        <taxon>Tanacetum</taxon>
    </lineage>
</organism>
<dbReference type="GO" id="GO:0003746">
    <property type="term" value="F:translation elongation factor activity"/>
    <property type="evidence" value="ECO:0007669"/>
    <property type="project" value="UniProtKB-KW"/>
</dbReference>
<dbReference type="SUPFAM" id="SSF50465">
    <property type="entry name" value="EF-Tu/eEF-1alpha/eIF2-gamma C-terminal domain"/>
    <property type="match status" value="1"/>
</dbReference>
<dbReference type="InterPro" id="IPR009001">
    <property type="entry name" value="Transl_elong_EF1A/Init_IF2_C"/>
</dbReference>
<sequence length="1300" mass="146436">MINNRLGITGRLTKRSSLSVIDRPCSEPCGRRLSTPNEGRVPDRWSSEPRYALITIKQISEAVKLLTLMLIKSNFVLSGAHVVNGRGTIATGRVEQGMIKVREEVEIIGLMQGSKKTTITGVEMFKKSLDHEQAGDNVGFFLRGISRTDIQQGHVIAKPSSVKIYTKFEAEIYVLTKDEGGRHIAFFSNYKPQFYLKTADVTEKVDLPKNVKMVMPGDNVTAGFELITPVILELGQRFSLREGDRTVDAGAVSKVVVAAKLHILNPNEFDLWKMRIEQCFFMTDYSLWEVILNGDSSPPTRIVDGVVQIIAPTTAEQRMLSPLWKLLKRGFEEDINLKFLRSLPSEWKTHTLIWRNKADLEEQSLDDLFKNLKIYEAEVKGSSTSSQNTQNIAFVSSNNTESTNESVSVVLSVFAASSKATVSILPNVDSLSNYMIYSFFASQSNSPRLDNEDLKQIDPDNLMDLKWQIAMLTMRARTFLKRTGRNIGANGIDTIGFDMSKVECYNCHRRGHFAREYMSPRDNRNKEATRRLVPIEISTSNALVSQCDAVGGYDWSFQADEEPTNYALMAYASSGSSSSSGSDNEVHSHEYDNVVPKSLENVRYKTNEEYHVVPPPYTRTFMPPKPDLVFNDAPNASETLANVFNVESSTNTPSKDMFTTHRTDAPIVEDWISDSEDETKIESVPKQKEPSFVPTPEHIQVSNGLSPQKTPIFLFDVQGNLQQALQDKDVIDSGCSRHMTENISFLLDFKEINEGYVAFGWNPKGDTECVVLSSDYKLLDENHVLLRVPRENNMYNVDLKNVVPSGDLTCLFAKATLDEILVTKPHNKTSYELLLGRPSSIGFMRPFGCLVTILNTLDPLKKFDGKDDEGFLVRYSVNSKAFRVFNSRTRIVQERLDINFLKNKPNAAGIGPKWLFDIDTLTMFMNYQSVVVGNQLNDNAGFKENLDADDVADAAFDVKENENDVYVSANGSTKTDNKKHDEKAKRYDKGKSHVDSPTGVRDLRADFEEFSFNNTNRVNVVSAPINDVVLNSTNNTNSFNTASPSVNVVSLNFGIAKKSSFVDPSKYPDDPDMSELEHIVYSDDEEYVGAEADLSNLETNIPVSPIPTTRVHKDHPVNQIIGDLNSVPQTRSMTMMVKEQGGLHQINNEDFHTCSKWVFRNKKDKRGIVIKNKARLIAQGHTQEEGIDYDEVFTPVAKIEAIRLFLAYAFFMGFMVYQMDVKNAFLYETIKEEVYVCQPTGFKDLDYPDKVYKVVKAIYGLHQAPRAWLKKTKKRTKSNQNRTKTRSVSKPGKVRSSYSR</sequence>
<keyword evidence="2 9" id="KW-0251">Elongation factor</keyword>
<dbReference type="Gene3D" id="2.40.30.10">
    <property type="entry name" value="Translation factors"/>
    <property type="match status" value="2"/>
</dbReference>
<feature type="compositionally biased region" description="Basic residues" evidence="5">
    <location>
        <begin position="1270"/>
        <end position="1287"/>
    </location>
</feature>
<evidence type="ECO:0000259" key="6">
    <source>
        <dbReference type="Pfam" id="PF03143"/>
    </source>
</evidence>
<keyword evidence="3" id="KW-0648">Protein biosynthesis</keyword>
<gene>
    <name evidence="9" type="ORF">Tci_016137</name>
</gene>
<dbReference type="CDD" id="cd03707">
    <property type="entry name" value="EFTU_III"/>
    <property type="match status" value="1"/>
</dbReference>
<dbReference type="InterPro" id="IPR033720">
    <property type="entry name" value="EFTU_2"/>
</dbReference>
<name>A0A6L2K577_TANCI</name>
<reference evidence="9" key="1">
    <citation type="journal article" date="2019" name="Sci. Rep.">
        <title>Draft genome of Tanacetum cinerariifolium, the natural source of mosquito coil.</title>
        <authorList>
            <person name="Yamashiro T."/>
            <person name="Shiraishi A."/>
            <person name="Satake H."/>
            <person name="Nakayama K."/>
        </authorList>
    </citation>
    <scope>NUCLEOTIDE SEQUENCE</scope>
</reference>
<evidence type="ECO:0000256" key="4">
    <source>
        <dbReference type="ARBA" id="ARBA00023134"/>
    </source>
</evidence>
<dbReference type="Pfam" id="PF03143">
    <property type="entry name" value="GTP_EFTU_D3"/>
    <property type="match status" value="1"/>
</dbReference>
<proteinExistence type="predicted"/>
<feature type="region of interest" description="Disordered" evidence="5">
    <location>
        <begin position="968"/>
        <end position="997"/>
    </location>
</feature>
<dbReference type="Gene3D" id="4.10.60.10">
    <property type="entry name" value="Zinc finger, CCHC-type"/>
    <property type="match status" value="1"/>
</dbReference>
<evidence type="ECO:0000256" key="1">
    <source>
        <dbReference type="ARBA" id="ARBA00022741"/>
    </source>
</evidence>
<dbReference type="InterPro" id="IPR004161">
    <property type="entry name" value="EFTu-like_2"/>
</dbReference>
<dbReference type="GO" id="GO:0005739">
    <property type="term" value="C:mitochondrion"/>
    <property type="evidence" value="ECO:0007669"/>
    <property type="project" value="TreeGrafter"/>
</dbReference>
<protein>
    <submittedName>
        <fullName evidence="9">Elongation factor Tu, mitochondrial</fullName>
    </submittedName>
</protein>
<evidence type="ECO:0000256" key="2">
    <source>
        <dbReference type="ARBA" id="ARBA00022768"/>
    </source>
</evidence>
<feature type="compositionally biased region" description="Basic and acidic residues" evidence="5">
    <location>
        <begin position="975"/>
        <end position="994"/>
    </location>
</feature>
<dbReference type="InterPro" id="IPR050055">
    <property type="entry name" value="EF-Tu_GTPase"/>
</dbReference>
<feature type="region of interest" description="Disordered" evidence="5">
    <location>
        <begin position="1270"/>
        <end position="1300"/>
    </location>
</feature>
<dbReference type="SUPFAM" id="SSF50447">
    <property type="entry name" value="Translation proteins"/>
    <property type="match status" value="1"/>
</dbReference>
<feature type="domain" description="Translation elongation factor EFTu-like" evidence="7">
    <location>
        <begin position="87"/>
        <end position="157"/>
    </location>
</feature>
<dbReference type="GO" id="GO:0070125">
    <property type="term" value="P:mitochondrial translational elongation"/>
    <property type="evidence" value="ECO:0007669"/>
    <property type="project" value="TreeGrafter"/>
</dbReference>
<evidence type="ECO:0000256" key="3">
    <source>
        <dbReference type="ARBA" id="ARBA00022917"/>
    </source>
</evidence>
<evidence type="ECO:0000259" key="8">
    <source>
        <dbReference type="Pfam" id="PF07727"/>
    </source>
</evidence>
<feature type="domain" description="Reverse transcriptase Ty1/copia-type" evidence="8">
    <location>
        <begin position="1155"/>
        <end position="1276"/>
    </location>
</feature>
<evidence type="ECO:0000256" key="5">
    <source>
        <dbReference type="SAM" id="MobiDB-lite"/>
    </source>
</evidence>
<keyword evidence="1" id="KW-0547">Nucleotide-binding</keyword>
<accession>A0A6L2K577</accession>
<dbReference type="Pfam" id="PF07727">
    <property type="entry name" value="RVT_2"/>
    <property type="match status" value="1"/>
</dbReference>
<dbReference type="PANTHER" id="PTHR43721">
    <property type="entry name" value="ELONGATION FACTOR TU-RELATED"/>
    <property type="match status" value="1"/>
</dbReference>
<dbReference type="GO" id="GO:0005525">
    <property type="term" value="F:GTP binding"/>
    <property type="evidence" value="ECO:0007669"/>
    <property type="project" value="UniProtKB-KW"/>
</dbReference>
<keyword evidence="4" id="KW-0342">GTP-binding</keyword>
<feature type="domain" description="Translation elongation factor EFTu/EF1A C-terminal" evidence="6">
    <location>
        <begin position="161"/>
        <end position="255"/>
    </location>
</feature>
<dbReference type="PANTHER" id="PTHR43721:SF22">
    <property type="entry name" value="ELONGATION FACTOR TU, MITOCHONDRIAL"/>
    <property type="match status" value="1"/>
</dbReference>
<evidence type="ECO:0000259" key="7">
    <source>
        <dbReference type="Pfam" id="PF03144"/>
    </source>
</evidence>
<dbReference type="CDD" id="cd03697">
    <property type="entry name" value="EFTU_II"/>
    <property type="match status" value="1"/>
</dbReference>